<keyword evidence="3" id="KW-1185">Reference proteome</keyword>
<sequence length="294" mass="32440">MARTKKEEAPEYDWDSWEYVTYAPGHKCSAHMRTVKPLEVVVRGVIERASGVPAVVYRHDKCPKNEASAADIRAWCKACGAEDQTDDLIAANIQADQMYVHWQKLHRHGMRRAQEEVGPLYEQTRHFRVYCSNVVPGMLQTEAYAAALLSTIAAFQGTPDDSQTAAASRIERSRVLHDGNRRFALLLEETVLRYRIGDAPAMAGQLGYLLAVMALPNVSLGVIPFTAQRLVWPLEAFYLFDGRQASVEILTAAVNVTAPSEVATYARAFSELSKLAVYGAPARALISNAITSLG</sequence>
<gene>
    <name evidence="2" type="ORF">NBG84_17640</name>
</gene>
<protein>
    <submittedName>
        <fullName evidence="2">DUF5753 domain-containing protein</fullName>
    </submittedName>
</protein>
<comment type="caution">
    <text evidence="2">The sequence shown here is derived from an EMBL/GenBank/DDBJ whole genome shotgun (WGS) entry which is preliminary data.</text>
</comment>
<dbReference type="Pfam" id="PF19054">
    <property type="entry name" value="DUF5753"/>
    <property type="match status" value="1"/>
</dbReference>
<evidence type="ECO:0000313" key="2">
    <source>
        <dbReference type="EMBL" id="MCM2390091.1"/>
    </source>
</evidence>
<proteinExistence type="predicted"/>
<name>A0ABT0UP25_9ACTN</name>
<evidence type="ECO:0000313" key="3">
    <source>
        <dbReference type="Proteomes" id="UP001431429"/>
    </source>
</evidence>
<dbReference type="EMBL" id="JAMQAW010000023">
    <property type="protein sequence ID" value="MCM2390091.1"/>
    <property type="molecule type" value="Genomic_DNA"/>
</dbReference>
<reference evidence="2" key="1">
    <citation type="submission" date="2022-06" db="EMBL/GenBank/DDBJ databases">
        <title>Genome public.</title>
        <authorList>
            <person name="Sun Q."/>
        </authorList>
    </citation>
    <scope>NUCLEOTIDE SEQUENCE</scope>
    <source>
        <strain evidence="2">CWNU-1</strain>
    </source>
</reference>
<accession>A0ABT0UP25</accession>
<organism evidence="2 3">
    <name type="scientific">Streptomyces albipurpureus</name>
    <dbReference type="NCBI Taxonomy" id="2897419"/>
    <lineage>
        <taxon>Bacteria</taxon>
        <taxon>Bacillati</taxon>
        <taxon>Actinomycetota</taxon>
        <taxon>Actinomycetes</taxon>
        <taxon>Kitasatosporales</taxon>
        <taxon>Streptomycetaceae</taxon>
        <taxon>Streptomyces</taxon>
    </lineage>
</organism>
<dbReference type="RefSeq" id="WP_250920433.1">
    <property type="nucleotide sequence ID" value="NZ_JAMQAW010000023.1"/>
</dbReference>
<dbReference type="Proteomes" id="UP001431429">
    <property type="component" value="Unassembled WGS sequence"/>
</dbReference>
<evidence type="ECO:0000259" key="1">
    <source>
        <dbReference type="Pfam" id="PF19054"/>
    </source>
</evidence>
<feature type="domain" description="DUF5753" evidence="1">
    <location>
        <begin position="123"/>
        <end position="287"/>
    </location>
</feature>
<dbReference type="InterPro" id="IPR043917">
    <property type="entry name" value="DUF5753"/>
</dbReference>